<gene>
    <name evidence="1" type="ORF">N9A08_11675</name>
</gene>
<dbReference type="EMBL" id="CP106856">
    <property type="protein sequence ID" value="UYB35287.1"/>
    <property type="molecule type" value="Genomic_DNA"/>
</dbReference>
<reference evidence="1" key="1">
    <citation type="submission" date="2022-09" db="EMBL/GenBank/DDBJ databases">
        <authorList>
            <person name="Li D."/>
            <person name="Cheng J."/>
            <person name="Li Y."/>
        </authorList>
    </citation>
    <scope>NUCLEOTIDE SEQUENCE</scope>
    <source>
        <strain evidence="1">DL</strain>
    </source>
</reference>
<dbReference type="RefSeq" id="WP_091602951.1">
    <property type="nucleotide sequence ID" value="NZ_CECE01000004.1"/>
</dbReference>
<sequence>MTTPSPEERLRAAGTGQRAVVRYRIDGGLTDALGTITALDDAGCTLATRTGEVRIPWDLVTAGKAVPPAPERRGPRLPEPPG</sequence>
<evidence type="ECO:0008006" key="3">
    <source>
        <dbReference type="Google" id="ProtNLM"/>
    </source>
</evidence>
<evidence type="ECO:0000313" key="1">
    <source>
        <dbReference type="EMBL" id="UYB35287.1"/>
    </source>
</evidence>
<proteinExistence type="predicted"/>
<keyword evidence="2" id="KW-1185">Reference proteome</keyword>
<protein>
    <recommendedName>
        <fullName evidence="3">Ferrous iron transport protein A</fullName>
    </recommendedName>
</protein>
<accession>A0ABY6FQG7</accession>
<evidence type="ECO:0000313" key="2">
    <source>
        <dbReference type="Proteomes" id="UP001063368"/>
    </source>
</evidence>
<dbReference type="Proteomes" id="UP001063368">
    <property type="component" value="Chromosome"/>
</dbReference>
<organism evidence="1 2">
    <name type="scientific">Arthrobacter koreensis</name>
    <dbReference type="NCBI Taxonomy" id="199136"/>
    <lineage>
        <taxon>Bacteria</taxon>
        <taxon>Bacillati</taxon>
        <taxon>Actinomycetota</taxon>
        <taxon>Actinomycetes</taxon>
        <taxon>Micrococcales</taxon>
        <taxon>Micrococcaceae</taxon>
        <taxon>Arthrobacter</taxon>
    </lineage>
</organism>
<name>A0ABY6FQG7_9MICC</name>